<name>A0ABQ4WSA0_9ASTR</name>
<reference evidence="1" key="1">
    <citation type="journal article" date="2022" name="Int. J. Mol. Sci.">
        <title>Draft Genome of Tanacetum Coccineum: Genomic Comparison of Closely Related Tanacetum-Family Plants.</title>
        <authorList>
            <person name="Yamashiro T."/>
            <person name="Shiraishi A."/>
            <person name="Nakayama K."/>
            <person name="Satake H."/>
        </authorList>
    </citation>
    <scope>NUCLEOTIDE SEQUENCE</scope>
</reference>
<evidence type="ECO:0000313" key="1">
    <source>
        <dbReference type="EMBL" id="GJS55683.1"/>
    </source>
</evidence>
<accession>A0ABQ4WSA0</accession>
<dbReference type="EMBL" id="BQNB010013097">
    <property type="protein sequence ID" value="GJT11799.1"/>
    <property type="molecule type" value="Genomic_DNA"/>
</dbReference>
<sequence>MNIIQLKALSTKTWIFELLLLVRTREEDTPRSENVDELRISVRSSVYRNEVSRMRKQMLTESRIAADQQATLLCYIGGHLESSEDAVCVRDTRSLGILRTTCLSSGNWMSSGKHHKTGEFSLVSVRELCSCYPPNL</sequence>
<reference evidence="1" key="2">
    <citation type="submission" date="2022-01" db="EMBL/GenBank/DDBJ databases">
        <authorList>
            <person name="Yamashiro T."/>
            <person name="Shiraishi A."/>
            <person name="Satake H."/>
            <person name="Nakayama K."/>
        </authorList>
    </citation>
    <scope>NUCLEOTIDE SEQUENCE</scope>
</reference>
<gene>
    <name evidence="1" type="ORF">Tco_0629045</name>
    <name evidence="2" type="ORF">Tco_0858841</name>
</gene>
<comment type="caution">
    <text evidence="1">The sequence shown here is derived from an EMBL/GenBank/DDBJ whole genome shotgun (WGS) entry which is preliminary data.</text>
</comment>
<evidence type="ECO:0000313" key="2">
    <source>
        <dbReference type="EMBL" id="GJT11799.1"/>
    </source>
</evidence>
<protein>
    <submittedName>
        <fullName evidence="1">Uncharacterized protein</fullName>
    </submittedName>
</protein>
<proteinExistence type="predicted"/>
<organism evidence="1 3">
    <name type="scientific">Tanacetum coccineum</name>
    <dbReference type="NCBI Taxonomy" id="301880"/>
    <lineage>
        <taxon>Eukaryota</taxon>
        <taxon>Viridiplantae</taxon>
        <taxon>Streptophyta</taxon>
        <taxon>Embryophyta</taxon>
        <taxon>Tracheophyta</taxon>
        <taxon>Spermatophyta</taxon>
        <taxon>Magnoliopsida</taxon>
        <taxon>eudicotyledons</taxon>
        <taxon>Gunneridae</taxon>
        <taxon>Pentapetalae</taxon>
        <taxon>asterids</taxon>
        <taxon>campanulids</taxon>
        <taxon>Asterales</taxon>
        <taxon>Asteraceae</taxon>
        <taxon>Asteroideae</taxon>
        <taxon>Anthemideae</taxon>
        <taxon>Anthemidinae</taxon>
        <taxon>Tanacetum</taxon>
    </lineage>
</organism>
<dbReference type="EMBL" id="BQNB010008885">
    <property type="protein sequence ID" value="GJS55683.1"/>
    <property type="molecule type" value="Genomic_DNA"/>
</dbReference>
<evidence type="ECO:0000313" key="3">
    <source>
        <dbReference type="Proteomes" id="UP001151760"/>
    </source>
</evidence>
<keyword evidence="3" id="KW-1185">Reference proteome</keyword>
<dbReference type="Proteomes" id="UP001151760">
    <property type="component" value="Unassembled WGS sequence"/>
</dbReference>